<dbReference type="EMBL" id="GG680370">
    <property type="protein sequence ID" value="EER06727.1"/>
    <property type="molecule type" value="Genomic_DNA"/>
</dbReference>
<evidence type="ECO:0000313" key="2">
    <source>
        <dbReference type="Proteomes" id="UP000007800"/>
    </source>
</evidence>
<sequence length="201" mass="22878">MAALPTRPKRRYAATLGAGRCLFYEEADLLRVQSAFNKQGRKMAQDRTEGRGIGRAQPLLNYMPVGEDGVEEKMGGVATTTRKLTPEEIKIREEELRKMSEMPSPWSLMDKEQHRNPVLRLHEEVWAFAEHYLLTPKGTRMEAGKMAKNIADEVEACLRADQPSTTSSKKWASVRPCGLYSLGEFVDEIFAVRKRRIFGYL</sequence>
<evidence type="ECO:0000313" key="1">
    <source>
        <dbReference type="EMBL" id="EER06727.1"/>
    </source>
</evidence>
<dbReference type="AlphaFoldDB" id="C5L979"/>
<proteinExistence type="predicted"/>
<keyword evidence="2" id="KW-1185">Reference proteome</keyword>
<dbReference type="GeneID" id="9056585"/>
<name>C5L979_PERM5</name>
<dbReference type="OMA" id="CLFYEEA"/>
<dbReference type="Proteomes" id="UP000007800">
    <property type="component" value="Unassembled WGS sequence"/>
</dbReference>
<dbReference type="InParanoid" id="C5L979"/>
<protein>
    <submittedName>
        <fullName evidence="1">Uncharacterized protein</fullName>
    </submittedName>
</protein>
<reference evidence="1 2" key="1">
    <citation type="submission" date="2008-07" db="EMBL/GenBank/DDBJ databases">
        <authorList>
            <person name="El-Sayed N."/>
            <person name="Caler E."/>
            <person name="Inman J."/>
            <person name="Amedeo P."/>
            <person name="Hass B."/>
            <person name="Wortman J."/>
        </authorList>
    </citation>
    <scope>NUCLEOTIDE SEQUENCE [LARGE SCALE GENOMIC DNA]</scope>
    <source>
        <strain evidence="2">ATCC 50983 / TXsc</strain>
    </source>
</reference>
<organism evidence="2">
    <name type="scientific">Perkinsus marinus (strain ATCC 50983 / TXsc)</name>
    <dbReference type="NCBI Taxonomy" id="423536"/>
    <lineage>
        <taxon>Eukaryota</taxon>
        <taxon>Sar</taxon>
        <taxon>Alveolata</taxon>
        <taxon>Perkinsozoa</taxon>
        <taxon>Perkinsea</taxon>
        <taxon>Perkinsida</taxon>
        <taxon>Perkinsidae</taxon>
        <taxon>Perkinsus</taxon>
    </lineage>
</organism>
<dbReference type="RefSeq" id="XP_002774911.1">
    <property type="nucleotide sequence ID" value="XM_002774865.1"/>
</dbReference>
<gene>
    <name evidence="1" type="ORF">Pmar_PMAR007443</name>
</gene>
<accession>C5L979</accession>